<reference evidence="4 5" key="1">
    <citation type="submission" date="2020-10" db="EMBL/GenBank/DDBJ databases">
        <title>complete genome sequencing of Lysobacter sp. H21R20.</title>
        <authorList>
            <person name="Bae J.-W."/>
            <person name="Lee S.-Y."/>
        </authorList>
    </citation>
    <scope>NUCLEOTIDE SEQUENCE [LARGE SCALE GENOMIC DNA]</scope>
    <source>
        <strain evidence="4 5">H21R20</strain>
    </source>
</reference>
<dbReference type="GO" id="GO:0003824">
    <property type="term" value="F:catalytic activity"/>
    <property type="evidence" value="ECO:0007669"/>
    <property type="project" value="InterPro"/>
</dbReference>
<dbReference type="CDD" id="cd01276">
    <property type="entry name" value="PKCI_related"/>
    <property type="match status" value="1"/>
</dbReference>
<dbReference type="InterPro" id="IPR011146">
    <property type="entry name" value="HIT-like"/>
</dbReference>
<accession>A0A7S6UEU1</accession>
<dbReference type="InterPro" id="IPR019808">
    <property type="entry name" value="Histidine_triad_CS"/>
</dbReference>
<dbReference type="AlphaFoldDB" id="A0A7S6UEU1"/>
<dbReference type="KEGG" id="lcic:INQ41_09785"/>
<dbReference type="PANTHER" id="PTHR23089">
    <property type="entry name" value="HISTIDINE TRIAD HIT PROTEIN"/>
    <property type="match status" value="1"/>
</dbReference>
<comment type="caution">
    <text evidence="2">Lacks conserved residue(s) required for the propagation of feature annotation.</text>
</comment>
<dbReference type="RefSeq" id="WP_193984037.1">
    <property type="nucleotide sequence ID" value="NZ_CP063656.1"/>
</dbReference>
<evidence type="ECO:0000259" key="3">
    <source>
        <dbReference type="PROSITE" id="PS51084"/>
    </source>
</evidence>
<dbReference type="PROSITE" id="PS51084">
    <property type="entry name" value="HIT_2"/>
    <property type="match status" value="1"/>
</dbReference>
<organism evidence="4 5">
    <name type="scientific">Novilysobacter ciconiae</name>
    <dbReference type="NCBI Taxonomy" id="2781022"/>
    <lineage>
        <taxon>Bacteria</taxon>
        <taxon>Pseudomonadati</taxon>
        <taxon>Pseudomonadota</taxon>
        <taxon>Gammaproteobacteria</taxon>
        <taxon>Lysobacterales</taxon>
        <taxon>Lysobacteraceae</taxon>
        <taxon>Novilysobacter</taxon>
    </lineage>
</organism>
<dbReference type="SUPFAM" id="SSF54197">
    <property type="entry name" value="HIT-like"/>
    <property type="match status" value="1"/>
</dbReference>
<feature type="active site" description="Tele-AMP-histidine intermediate" evidence="1">
    <location>
        <position position="101"/>
    </location>
</feature>
<dbReference type="Pfam" id="PF01230">
    <property type="entry name" value="HIT"/>
    <property type="match status" value="1"/>
</dbReference>
<sequence>MTDETIFGKIIRREIPADIVFEDEHLIAFRDIAPQAPVHVLFVPKTPIPRLDDLTPDQAAVVGRLVIAAAEYARREGLAEDGYRVVMNCNDHGGQTVYQIHLHLLAGAPLGRFGVPG</sequence>
<dbReference type="InterPro" id="IPR001310">
    <property type="entry name" value="Histidine_triad_HIT"/>
</dbReference>
<dbReference type="InterPro" id="IPR036265">
    <property type="entry name" value="HIT-like_sf"/>
</dbReference>
<evidence type="ECO:0000256" key="2">
    <source>
        <dbReference type="PROSITE-ProRule" id="PRU00464"/>
    </source>
</evidence>
<gene>
    <name evidence="4" type="ORF">INQ41_09785</name>
</gene>
<dbReference type="Gene3D" id="3.30.428.10">
    <property type="entry name" value="HIT-like"/>
    <property type="match status" value="1"/>
</dbReference>
<evidence type="ECO:0000313" key="5">
    <source>
        <dbReference type="Proteomes" id="UP000594059"/>
    </source>
</evidence>
<dbReference type="EMBL" id="CP063656">
    <property type="protein sequence ID" value="QOW18956.1"/>
    <property type="molecule type" value="Genomic_DNA"/>
</dbReference>
<evidence type="ECO:0000313" key="4">
    <source>
        <dbReference type="EMBL" id="QOW18956.1"/>
    </source>
</evidence>
<proteinExistence type="predicted"/>
<dbReference type="Proteomes" id="UP000594059">
    <property type="component" value="Chromosome"/>
</dbReference>
<keyword evidence="5" id="KW-1185">Reference proteome</keyword>
<evidence type="ECO:0000256" key="1">
    <source>
        <dbReference type="PIRSR" id="PIRSR601310-1"/>
    </source>
</evidence>
<dbReference type="PRINTS" id="PR00332">
    <property type="entry name" value="HISTRIAD"/>
</dbReference>
<feature type="domain" description="HIT" evidence="3">
    <location>
        <begin position="6"/>
        <end position="115"/>
    </location>
</feature>
<dbReference type="PROSITE" id="PS00892">
    <property type="entry name" value="HIT_1"/>
    <property type="match status" value="1"/>
</dbReference>
<protein>
    <submittedName>
        <fullName evidence="4">Histidine triad nucleotide-binding protein</fullName>
    </submittedName>
</protein>
<name>A0A7S6UEU1_9GAMM</name>